<dbReference type="FunFam" id="3.90.1530.30:FF:000001">
    <property type="entry name" value="Chromosome partitioning protein ParB"/>
    <property type="match status" value="1"/>
</dbReference>
<comment type="caution">
    <text evidence="7">The sequence shown here is derived from an EMBL/GenBank/DDBJ whole genome shotgun (WGS) entry which is preliminary data.</text>
</comment>
<dbReference type="Proteomes" id="UP000653904">
    <property type="component" value="Unassembled WGS sequence"/>
</dbReference>
<dbReference type="GO" id="GO:0003677">
    <property type="term" value="F:DNA binding"/>
    <property type="evidence" value="ECO:0007669"/>
    <property type="project" value="UniProtKB-KW"/>
</dbReference>
<feature type="domain" description="ParB-like N-terminal" evidence="6">
    <location>
        <begin position="131"/>
        <end position="220"/>
    </location>
</feature>
<dbReference type="InterPro" id="IPR003115">
    <property type="entry name" value="ParB_N"/>
</dbReference>
<evidence type="ECO:0000256" key="1">
    <source>
        <dbReference type="ARBA" id="ARBA00004453"/>
    </source>
</evidence>
<dbReference type="InterPro" id="IPR036086">
    <property type="entry name" value="ParB/Sulfiredoxin_sf"/>
</dbReference>
<dbReference type="InterPro" id="IPR004437">
    <property type="entry name" value="ParB/RepB/Spo0J"/>
</dbReference>
<dbReference type="GO" id="GO:0009295">
    <property type="term" value="C:nucleoid"/>
    <property type="evidence" value="ECO:0007669"/>
    <property type="project" value="UniProtKB-SubCell"/>
</dbReference>
<feature type="compositionally biased region" description="Basic and acidic residues" evidence="5">
    <location>
        <begin position="31"/>
        <end position="54"/>
    </location>
</feature>
<dbReference type="InterPro" id="IPR041468">
    <property type="entry name" value="HTH_ParB/Spo0J"/>
</dbReference>
<reference evidence="7 8" key="1">
    <citation type="submission" date="2020-08" db="EMBL/GenBank/DDBJ databases">
        <title>Genome public.</title>
        <authorList>
            <person name="Liu C."/>
            <person name="Sun Q."/>
        </authorList>
    </citation>
    <scope>NUCLEOTIDE SEQUENCE [LARGE SCALE GENOMIC DNA]</scope>
    <source>
        <strain evidence="7 8">BX14</strain>
    </source>
</reference>
<dbReference type="PANTHER" id="PTHR33375">
    <property type="entry name" value="CHROMOSOME-PARTITIONING PROTEIN PARB-RELATED"/>
    <property type="match status" value="1"/>
</dbReference>
<sequence length="391" mass="44006">MSKRTGLGRGLGAFFGNDYEDAEAGKSSAKPSDEAGKKTSVRETEQEIEKKSLEELDMVLPGSKKQKKSASAGKTAAKTVGKGSRVGVAKASGKTTTEGKTRTAGETAAKSKTQTAKAEPVVKIVEVEKEKFLNISEIEPNVSQPRKMFDEEQLGELAESIRRYGVLQPLLVQKKGDRYELIAGERRWRAAKLAGFREVPVIVREYTRQQTMEIALIENVQRADLNPIEEAKAYQMLIQEFGLRQEDVAERVAKNRATITNSMRLLKLDERVQEMLIQDRLTGGHARALLSLEDGEKQYQLALKTVENHLSVREVERLVKELLKPKKAKKKADPERDMEVFFKDVEEKLKGVMGTKVSINRKDKNKGRIEIEYYSSAELERLIELLESLRQ</sequence>
<dbReference type="SUPFAM" id="SSF109709">
    <property type="entry name" value="KorB DNA-binding domain-like"/>
    <property type="match status" value="1"/>
</dbReference>
<evidence type="ECO:0000256" key="4">
    <source>
        <dbReference type="ARBA" id="ARBA00023125"/>
    </source>
</evidence>
<comment type="subcellular location">
    <subcellularLocation>
        <location evidence="1">Cytoplasm</location>
        <location evidence="1">Nucleoid</location>
    </subcellularLocation>
</comment>
<keyword evidence="4" id="KW-0238">DNA-binding</keyword>
<dbReference type="InterPro" id="IPR057240">
    <property type="entry name" value="ParB_dimer_C"/>
</dbReference>
<organism evidence="7 8">
    <name type="scientific">Clostridium segne</name>
    <dbReference type="NCBI Taxonomy" id="2763038"/>
    <lineage>
        <taxon>Bacteria</taxon>
        <taxon>Bacillati</taxon>
        <taxon>Bacillota</taxon>
        <taxon>Clostridia</taxon>
        <taxon>Eubacteriales</taxon>
        <taxon>Clostridiaceae</taxon>
        <taxon>Clostridium</taxon>
    </lineage>
</organism>
<feature type="region of interest" description="Disordered" evidence="5">
    <location>
        <begin position="1"/>
        <end position="112"/>
    </location>
</feature>
<dbReference type="GO" id="GO:0045881">
    <property type="term" value="P:positive regulation of sporulation resulting in formation of a cellular spore"/>
    <property type="evidence" value="ECO:0007669"/>
    <property type="project" value="TreeGrafter"/>
</dbReference>
<dbReference type="PANTHER" id="PTHR33375:SF1">
    <property type="entry name" value="CHROMOSOME-PARTITIONING PROTEIN PARB-RELATED"/>
    <property type="match status" value="1"/>
</dbReference>
<comment type="similarity">
    <text evidence="2">Belongs to the ParB family.</text>
</comment>
<evidence type="ECO:0000256" key="3">
    <source>
        <dbReference type="ARBA" id="ARBA00022829"/>
    </source>
</evidence>
<dbReference type="FunFam" id="1.10.10.2830:FF:000001">
    <property type="entry name" value="Chromosome partitioning protein ParB"/>
    <property type="match status" value="1"/>
</dbReference>
<dbReference type="RefSeq" id="WP_118651386.1">
    <property type="nucleotide sequence ID" value="NZ_JACOOW010000004.1"/>
</dbReference>
<dbReference type="SMART" id="SM00470">
    <property type="entry name" value="ParB"/>
    <property type="match status" value="1"/>
</dbReference>
<dbReference type="GO" id="GO:0007059">
    <property type="term" value="P:chromosome segregation"/>
    <property type="evidence" value="ECO:0007669"/>
    <property type="project" value="UniProtKB-KW"/>
</dbReference>
<name>A0AAW3X0H4_9CLOT</name>
<proteinExistence type="inferred from homology"/>
<dbReference type="Gene3D" id="1.10.10.2830">
    <property type="match status" value="1"/>
</dbReference>
<protein>
    <submittedName>
        <fullName evidence="7">ParB/RepB/Spo0J family partition protein</fullName>
    </submittedName>
</protein>
<dbReference type="Pfam" id="PF02195">
    <property type="entry name" value="ParB_N"/>
    <property type="match status" value="1"/>
</dbReference>
<keyword evidence="3" id="KW-0159">Chromosome partition</keyword>
<dbReference type="CDD" id="cd16393">
    <property type="entry name" value="SPO0J_N"/>
    <property type="match status" value="1"/>
</dbReference>
<evidence type="ECO:0000313" key="8">
    <source>
        <dbReference type="Proteomes" id="UP000653904"/>
    </source>
</evidence>
<dbReference type="Pfam" id="PF17762">
    <property type="entry name" value="HTH_ParB"/>
    <property type="match status" value="1"/>
</dbReference>
<dbReference type="InterPro" id="IPR050336">
    <property type="entry name" value="Chromosome_partition/occlusion"/>
</dbReference>
<feature type="compositionally biased region" description="Low complexity" evidence="5">
    <location>
        <begin position="69"/>
        <end position="83"/>
    </location>
</feature>
<dbReference type="EMBL" id="JACOOW010000004">
    <property type="protein sequence ID" value="MBC5656237.1"/>
    <property type="molecule type" value="Genomic_DNA"/>
</dbReference>
<evidence type="ECO:0000256" key="5">
    <source>
        <dbReference type="SAM" id="MobiDB-lite"/>
    </source>
</evidence>
<keyword evidence="8" id="KW-1185">Reference proteome</keyword>
<evidence type="ECO:0000259" key="6">
    <source>
        <dbReference type="SMART" id="SM00470"/>
    </source>
</evidence>
<dbReference type="GO" id="GO:0005694">
    <property type="term" value="C:chromosome"/>
    <property type="evidence" value="ECO:0007669"/>
    <property type="project" value="TreeGrafter"/>
</dbReference>
<dbReference type="SUPFAM" id="SSF110849">
    <property type="entry name" value="ParB/Sulfiredoxin"/>
    <property type="match status" value="1"/>
</dbReference>
<dbReference type="Gene3D" id="3.90.1530.30">
    <property type="match status" value="1"/>
</dbReference>
<evidence type="ECO:0000313" key="7">
    <source>
        <dbReference type="EMBL" id="MBC5656237.1"/>
    </source>
</evidence>
<evidence type="ECO:0000256" key="2">
    <source>
        <dbReference type="ARBA" id="ARBA00006295"/>
    </source>
</evidence>
<dbReference type="AlphaFoldDB" id="A0AAW3X0H4"/>
<dbReference type="NCBIfam" id="TIGR00180">
    <property type="entry name" value="parB_part"/>
    <property type="match status" value="1"/>
</dbReference>
<gene>
    <name evidence="7" type="ORF">H8S19_04010</name>
</gene>
<dbReference type="Pfam" id="PF23552">
    <property type="entry name" value="ParB_C"/>
    <property type="match status" value="1"/>
</dbReference>
<accession>A0AAW3X0H4</accession>